<gene>
    <name evidence="9" type="ORF">GCM10010384_66990</name>
</gene>
<dbReference type="CDD" id="cd01610">
    <property type="entry name" value="PAP2_like"/>
    <property type="match status" value="1"/>
</dbReference>
<dbReference type="Proteomes" id="UP000653308">
    <property type="component" value="Unassembled WGS sequence"/>
</dbReference>
<evidence type="ECO:0000256" key="7">
    <source>
        <dbReference type="SAM" id="MobiDB-lite"/>
    </source>
</evidence>
<keyword evidence="5" id="KW-1133">Transmembrane helix</keyword>
<feature type="compositionally biased region" description="Basic and acidic residues" evidence="7">
    <location>
        <begin position="118"/>
        <end position="136"/>
    </location>
</feature>
<feature type="domain" description="Phosphatidic acid phosphatase type 2/haloperoxidase" evidence="8">
    <location>
        <begin position="93"/>
        <end position="203"/>
    </location>
</feature>
<dbReference type="PANTHER" id="PTHR14969:SF62">
    <property type="entry name" value="DECAPRENYLPHOSPHORYL-5-PHOSPHORIBOSE PHOSPHATASE RV3807C-RELATED"/>
    <property type="match status" value="1"/>
</dbReference>
<reference evidence="10" key="1">
    <citation type="journal article" date="2019" name="Int. J. Syst. Evol. Microbiol.">
        <title>The Global Catalogue of Microorganisms (GCM) 10K type strain sequencing project: providing services to taxonomists for standard genome sequencing and annotation.</title>
        <authorList>
            <consortium name="The Broad Institute Genomics Platform"/>
            <consortium name="The Broad Institute Genome Sequencing Center for Infectious Disease"/>
            <person name="Wu L."/>
            <person name="Ma J."/>
        </authorList>
    </citation>
    <scope>NUCLEOTIDE SEQUENCE [LARGE SCALE GENOMIC DNA]</scope>
    <source>
        <strain evidence="10">JCM 4957</strain>
    </source>
</reference>
<keyword evidence="3" id="KW-0812">Transmembrane</keyword>
<protein>
    <submittedName>
        <fullName evidence="9">Phosphatase PAP2 family protein</fullName>
    </submittedName>
</protein>
<feature type="region of interest" description="Disordered" evidence="7">
    <location>
        <begin position="118"/>
        <end position="141"/>
    </location>
</feature>
<comment type="caution">
    <text evidence="9">The sequence shown here is derived from an EMBL/GenBank/DDBJ whole genome shotgun (WGS) entry which is preliminary data.</text>
</comment>
<dbReference type="SMART" id="SM00014">
    <property type="entry name" value="acidPPc"/>
    <property type="match status" value="1"/>
</dbReference>
<keyword evidence="2" id="KW-1003">Cell membrane</keyword>
<keyword evidence="10" id="KW-1185">Reference proteome</keyword>
<name>A0ABQ3AFS1_9ACTN</name>
<proteinExistence type="predicted"/>
<evidence type="ECO:0000256" key="2">
    <source>
        <dbReference type="ARBA" id="ARBA00022475"/>
    </source>
</evidence>
<dbReference type="SUPFAM" id="SSF48317">
    <property type="entry name" value="Acid phosphatase/Vanadium-dependent haloperoxidase"/>
    <property type="match status" value="1"/>
</dbReference>
<dbReference type="Pfam" id="PF01569">
    <property type="entry name" value="PAP2"/>
    <property type="match status" value="1"/>
</dbReference>
<evidence type="ECO:0000313" key="9">
    <source>
        <dbReference type="EMBL" id="GGY51804.1"/>
    </source>
</evidence>
<dbReference type="InterPro" id="IPR000326">
    <property type="entry name" value="PAP2/HPO"/>
</dbReference>
<keyword evidence="4" id="KW-0378">Hydrolase</keyword>
<comment type="subcellular location">
    <subcellularLocation>
        <location evidence="1">Cell membrane</location>
        <topology evidence="1">Multi-pass membrane protein</topology>
    </subcellularLocation>
</comment>
<dbReference type="PANTHER" id="PTHR14969">
    <property type="entry name" value="SPHINGOSINE-1-PHOSPHATE PHOSPHOHYDROLASE"/>
    <property type="match status" value="1"/>
</dbReference>
<evidence type="ECO:0000256" key="1">
    <source>
        <dbReference type="ARBA" id="ARBA00004651"/>
    </source>
</evidence>
<organism evidence="9 10">
    <name type="scientific">Streptomyces djakartensis</name>
    <dbReference type="NCBI Taxonomy" id="68193"/>
    <lineage>
        <taxon>Bacteria</taxon>
        <taxon>Bacillati</taxon>
        <taxon>Actinomycetota</taxon>
        <taxon>Actinomycetes</taxon>
        <taxon>Kitasatosporales</taxon>
        <taxon>Streptomycetaceae</taxon>
        <taxon>Streptomyces</taxon>
    </lineage>
</organism>
<keyword evidence="6" id="KW-0472">Membrane</keyword>
<evidence type="ECO:0000259" key="8">
    <source>
        <dbReference type="SMART" id="SM00014"/>
    </source>
</evidence>
<evidence type="ECO:0000256" key="5">
    <source>
        <dbReference type="ARBA" id="ARBA00022989"/>
    </source>
</evidence>
<evidence type="ECO:0000256" key="4">
    <source>
        <dbReference type="ARBA" id="ARBA00022801"/>
    </source>
</evidence>
<dbReference type="Gene3D" id="1.20.144.10">
    <property type="entry name" value="Phosphatidic acid phosphatase type 2/haloperoxidase"/>
    <property type="match status" value="1"/>
</dbReference>
<dbReference type="EMBL" id="BMWE01000036">
    <property type="protein sequence ID" value="GGY51804.1"/>
    <property type="molecule type" value="Genomic_DNA"/>
</dbReference>
<evidence type="ECO:0000256" key="3">
    <source>
        <dbReference type="ARBA" id="ARBA00022692"/>
    </source>
</evidence>
<evidence type="ECO:0000313" key="10">
    <source>
        <dbReference type="Proteomes" id="UP000653308"/>
    </source>
</evidence>
<sequence length="214" mass="22063">MDSPAAGPDRVAAIDFYGGAGMVGDPGDTPQVMSVLAVIREMDRHVAKWLAASASPSVHRALSAVEETAEGTKLWWGAAAAMAAAGGWRGRKTAVAGLAAVALAQVVANGLCKHLADRPRPPKQWFPHDETEDRPDSSSFPSGHTAAAVAFTAAVAPAWPPVGALCAVPAAMVAIERVQSGAHYPSDVAAGAAIGLASAWLARHAPRLLLRKWV</sequence>
<evidence type="ECO:0000256" key="6">
    <source>
        <dbReference type="ARBA" id="ARBA00023136"/>
    </source>
</evidence>
<dbReference type="InterPro" id="IPR036938">
    <property type="entry name" value="PAP2/HPO_sf"/>
</dbReference>
<accession>A0ABQ3AFS1</accession>